<name>A0A438K4E0_VITVI</name>
<feature type="compositionally biased region" description="Basic and acidic residues" evidence="5">
    <location>
        <begin position="478"/>
        <end position="495"/>
    </location>
</feature>
<dbReference type="InterPro" id="IPR055081">
    <property type="entry name" value="NLP1-9_GAF"/>
</dbReference>
<gene>
    <name evidence="8" type="primary">NLP2_2</name>
    <name evidence="8" type="ORF">CK203_005704</name>
</gene>
<keyword evidence="1" id="KW-0805">Transcription regulation</keyword>
<dbReference type="GO" id="GO:0003700">
    <property type="term" value="F:DNA-binding transcription factor activity"/>
    <property type="evidence" value="ECO:0007669"/>
    <property type="project" value="InterPro"/>
</dbReference>
<feature type="compositionally biased region" description="Low complexity" evidence="5">
    <location>
        <begin position="690"/>
        <end position="715"/>
    </location>
</feature>
<dbReference type="InterPro" id="IPR003035">
    <property type="entry name" value="RWP-RK_dom"/>
</dbReference>
<sequence>MEDGAPPPETALGTVPDSSMDLDFMDELFLGGCWLETTDGSEFLLQSPSNSGSVFDPSSLWPTFGSNNVDLSANLSANNIQEETQRSNFPGNAVESTDKTQSLSQSMTNVAGCPVQSENYLMDDFDLSRRWWIRPKSSPGPSSTVMERLIRALSYIRGSTKNKDALIQIWVPVNRGGRRVLTTNDQPFSLDPSCPRLARYRDISVNYQFSAEEDSNELAGLPGRVFLGKVPEWTPDVRFFRSEEYPRVDYAQHFDVRGTLALPVFEQGSQTCLGVIEVVMTTQKSNYRPELESVCKALEAVDLRSSEVLSTRNVKACNKFYQAALPEILEVLTSACGTHGLPLAQTWVPCIQQGKWGSRHTDGNYIHCVSTVDSACCVADPRTQGFHEACSEHHLLKGQGIAGRAFTTNEPCFSADITSFSKTQYPLSHHARMFGLCAAVAIRLRKGLPEPTGCHRQGAGGETPSLVSELTVLSDGSPGREETQKVQHTPTEKISQEQSSWMASLKEAQQSIDITPPSQKEKVRERLSEKSLEFRQHQQDSSQQGSFDCRDDSTFGKSNLSSVGKTGERRRSKAEQTITLQVLQQYFAGSLKDAAKSIGVCPTTLKRICRQHGIKRWPSRKIKKVGHSLHKIQLVIDSVKGASGAFQIGNFYSKFPELASPELSGTHPYSTSKLFDHQNPLSVQPEGDNSSTGVAASKSLSSSCSPSSSSSQCCSTGTQEHPSTCSVTGSDPMVGENSAEGMLKRVRSEVELPISSQEELKLLPRSQSHKSLPECPNLESHPAIPQSGSLASQEGDAWRVKVTYGDEKIRFRMQSNWGLKDLRQEIGRRFNIDDSSGFHLKYLDDDLEWVLLTCEADFEECKDICGSSQNHVIRLAIHQISHHLGSSLAIHVGKLLSRRVSVNIEFGFEFHRIVNGTLEKDQNKAGRQFKILVMEHCN</sequence>
<feature type="region of interest" description="Disordered" evidence="5">
    <location>
        <begin position="82"/>
        <end position="106"/>
    </location>
</feature>
<feature type="region of interest" description="Disordered" evidence="5">
    <location>
        <begin position="669"/>
        <end position="737"/>
    </location>
</feature>
<dbReference type="SUPFAM" id="SSF54277">
    <property type="entry name" value="CAD &amp; PB1 domains"/>
    <property type="match status" value="1"/>
</dbReference>
<keyword evidence="3" id="KW-0804">Transcription</keyword>
<evidence type="ECO:0000256" key="5">
    <source>
        <dbReference type="SAM" id="MobiDB-lite"/>
    </source>
</evidence>
<dbReference type="SMART" id="SM00666">
    <property type="entry name" value="PB1"/>
    <property type="match status" value="1"/>
</dbReference>
<dbReference type="CDD" id="cd06407">
    <property type="entry name" value="PB1_NLP"/>
    <property type="match status" value="1"/>
</dbReference>
<feature type="compositionally biased region" description="Polar residues" evidence="5">
    <location>
        <begin position="496"/>
        <end position="518"/>
    </location>
</feature>
<dbReference type="EMBL" id="QGNW01000017">
    <property type="protein sequence ID" value="RVX16075.1"/>
    <property type="molecule type" value="Genomic_DNA"/>
</dbReference>
<dbReference type="PROSITE" id="PS51745">
    <property type="entry name" value="PB1"/>
    <property type="match status" value="1"/>
</dbReference>
<dbReference type="InterPro" id="IPR034891">
    <property type="entry name" value="PB1_NLP"/>
</dbReference>
<feature type="region of interest" description="Disordered" evidence="5">
    <location>
        <begin position="472"/>
        <end position="553"/>
    </location>
</feature>
<comment type="caution">
    <text evidence="8">The sequence shown here is derived from an EMBL/GenBank/DDBJ whole genome shotgun (WGS) entry which is preliminary data.</text>
</comment>
<keyword evidence="2" id="KW-0238">DNA-binding</keyword>
<feature type="domain" description="RWP-RK" evidence="6">
    <location>
        <begin position="564"/>
        <end position="645"/>
    </location>
</feature>
<keyword evidence="4" id="KW-0539">Nucleus</keyword>
<evidence type="ECO:0000259" key="6">
    <source>
        <dbReference type="PROSITE" id="PS51519"/>
    </source>
</evidence>
<accession>A0A438K4E0</accession>
<evidence type="ECO:0000313" key="9">
    <source>
        <dbReference type="Proteomes" id="UP000288805"/>
    </source>
</evidence>
<dbReference type="Gene3D" id="3.10.20.90">
    <property type="entry name" value="Phosphatidylinositol 3-kinase Catalytic Subunit, Chain A, domain 1"/>
    <property type="match status" value="1"/>
</dbReference>
<dbReference type="AlphaFoldDB" id="A0A438K4E0"/>
<evidence type="ECO:0000256" key="4">
    <source>
        <dbReference type="ARBA" id="ARBA00023242"/>
    </source>
</evidence>
<evidence type="ECO:0000259" key="7">
    <source>
        <dbReference type="PROSITE" id="PS51745"/>
    </source>
</evidence>
<protein>
    <submittedName>
        <fullName evidence="8">Protein NLP2</fullName>
    </submittedName>
</protein>
<reference evidence="8 9" key="1">
    <citation type="journal article" date="2018" name="PLoS Genet.">
        <title>Population sequencing reveals clonal diversity and ancestral inbreeding in the grapevine cultivar Chardonnay.</title>
        <authorList>
            <person name="Roach M.J."/>
            <person name="Johnson D.L."/>
            <person name="Bohlmann J."/>
            <person name="van Vuuren H.J."/>
            <person name="Jones S.J."/>
            <person name="Pretorius I.S."/>
            <person name="Schmidt S.A."/>
            <person name="Borneman A.R."/>
        </authorList>
    </citation>
    <scope>NUCLEOTIDE SEQUENCE [LARGE SCALE GENOMIC DNA]</scope>
    <source>
        <strain evidence="9">cv. Chardonnay</strain>
        <tissue evidence="8">Leaf</tissue>
    </source>
</reference>
<dbReference type="InterPro" id="IPR053793">
    <property type="entry name" value="PB1-like"/>
</dbReference>
<feature type="compositionally biased region" description="Polar residues" evidence="5">
    <location>
        <begin position="716"/>
        <end position="729"/>
    </location>
</feature>
<dbReference type="PANTHER" id="PTHR32002">
    <property type="entry name" value="PROTEIN NLP8"/>
    <property type="match status" value="1"/>
</dbReference>
<evidence type="ECO:0000256" key="3">
    <source>
        <dbReference type="ARBA" id="ARBA00023163"/>
    </source>
</evidence>
<dbReference type="Pfam" id="PF02042">
    <property type="entry name" value="RWP-RK"/>
    <property type="match status" value="1"/>
</dbReference>
<dbReference type="InterPro" id="IPR000270">
    <property type="entry name" value="PB1_dom"/>
</dbReference>
<dbReference type="Pfam" id="PF00564">
    <property type="entry name" value="PB1"/>
    <property type="match status" value="1"/>
</dbReference>
<organism evidence="8 9">
    <name type="scientific">Vitis vinifera</name>
    <name type="common">Grape</name>
    <dbReference type="NCBI Taxonomy" id="29760"/>
    <lineage>
        <taxon>Eukaryota</taxon>
        <taxon>Viridiplantae</taxon>
        <taxon>Streptophyta</taxon>
        <taxon>Embryophyta</taxon>
        <taxon>Tracheophyta</taxon>
        <taxon>Spermatophyta</taxon>
        <taxon>Magnoliopsida</taxon>
        <taxon>eudicotyledons</taxon>
        <taxon>Gunneridae</taxon>
        <taxon>Pentapetalae</taxon>
        <taxon>rosids</taxon>
        <taxon>Vitales</taxon>
        <taxon>Vitaceae</taxon>
        <taxon>Viteae</taxon>
        <taxon>Vitis</taxon>
    </lineage>
</organism>
<feature type="compositionally biased region" description="Basic and acidic residues" evidence="5">
    <location>
        <begin position="519"/>
        <end position="538"/>
    </location>
</feature>
<dbReference type="PROSITE" id="PS51519">
    <property type="entry name" value="RWP_RK"/>
    <property type="match status" value="1"/>
</dbReference>
<dbReference type="Pfam" id="PF22922">
    <property type="entry name" value="GAF_NLP"/>
    <property type="match status" value="2"/>
</dbReference>
<dbReference type="PANTHER" id="PTHR32002:SF44">
    <property type="entry name" value="PROTEIN NLP4"/>
    <property type="match status" value="1"/>
</dbReference>
<dbReference type="InterPro" id="IPR045012">
    <property type="entry name" value="NLP"/>
</dbReference>
<dbReference type="GO" id="GO:0003677">
    <property type="term" value="F:DNA binding"/>
    <property type="evidence" value="ECO:0007669"/>
    <property type="project" value="UniProtKB-KW"/>
</dbReference>
<dbReference type="Proteomes" id="UP000288805">
    <property type="component" value="Unassembled WGS sequence"/>
</dbReference>
<evidence type="ECO:0000256" key="1">
    <source>
        <dbReference type="ARBA" id="ARBA00023015"/>
    </source>
</evidence>
<proteinExistence type="predicted"/>
<evidence type="ECO:0000256" key="2">
    <source>
        <dbReference type="ARBA" id="ARBA00023125"/>
    </source>
</evidence>
<feature type="domain" description="PB1" evidence="7">
    <location>
        <begin position="797"/>
        <end position="880"/>
    </location>
</feature>
<evidence type="ECO:0000313" key="8">
    <source>
        <dbReference type="EMBL" id="RVX16075.1"/>
    </source>
</evidence>